<organism evidence="13 14">
    <name type="scientific">Rhipicephalus sanguineus</name>
    <name type="common">Brown dog tick</name>
    <name type="synonym">Ixodes sanguineus</name>
    <dbReference type="NCBI Taxonomy" id="34632"/>
    <lineage>
        <taxon>Eukaryota</taxon>
        <taxon>Metazoa</taxon>
        <taxon>Ecdysozoa</taxon>
        <taxon>Arthropoda</taxon>
        <taxon>Chelicerata</taxon>
        <taxon>Arachnida</taxon>
        <taxon>Acari</taxon>
        <taxon>Parasitiformes</taxon>
        <taxon>Ixodida</taxon>
        <taxon>Ixodoidea</taxon>
        <taxon>Ixodidae</taxon>
        <taxon>Rhipicephalinae</taxon>
        <taxon>Rhipicephalus</taxon>
        <taxon>Rhipicephalus</taxon>
    </lineage>
</organism>
<dbReference type="Proteomes" id="UP000821837">
    <property type="component" value="Unassembled WGS sequence"/>
</dbReference>
<reference evidence="13" key="2">
    <citation type="submission" date="2021-09" db="EMBL/GenBank/DDBJ databases">
        <authorList>
            <person name="Jia N."/>
            <person name="Wang J."/>
            <person name="Shi W."/>
            <person name="Du L."/>
            <person name="Sun Y."/>
            <person name="Zhan W."/>
            <person name="Jiang J."/>
            <person name="Wang Q."/>
            <person name="Zhang B."/>
            <person name="Ji P."/>
            <person name="Sakyi L.B."/>
            <person name="Cui X."/>
            <person name="Yuan T."/>
            <person name="Jiang B."/>
            <person name="Yang W."/>
            <person name="Lam T.T.-Y."/>
            <person name="Chang Q."/>
            <person name="Ding S."/>
            <person name="Wang X."/>
            <person name="Zhu J."/>
            <person name="Ruan X."/>
            <person name="Zhao L."/>
            <person name="Wei J."/>
            <person name="Que T."/>
            <person name="Du C."/>
            <person name="Cheng J."/>
            <person name="Dai P."/>
            <person name="Han X."/>
            <person name="Huang E."/>
            <person name="Gao Y."/>
            <person name="Liu J."/>
            <person name="Shao H."/>
            <person name="Ye R."/>
            <person name="Li L."/>
            <person name="Wei W."/>
            <person name="Wang X."/>
            <person name="Wang C."/>
            <person name="Huo Q."/>
            <person name="Li W."/>
            <person name="Guo W."/>
            <person name="Chen H."/>
            <person name="Chen S."/>
            <person name="Zhou L."/>
            <person name="Zhou L."/>
            <person name="Ni X."/>
            <person name="Tian J."/>
            <person name="Zhou Y."/>
            <person name="Sheng Y."/>
            <person name="Liu T."/>
            <person name="Pan Y."/>
            <person name="Xia L."/>
            <person name="Li J."/>
            <person name="Zhao F."/>
            <person name="Cao W."/>
        </authorList>
    </citation>
    <scope>NUCLEOTIDE SEQUENCE</scope>
    <source>
        <strain evidence="13">Rsan-2018</strain>
        <tissue evidence="13">Larvae</tissue>
    </source>
</reference>
<feature type="transmembrane region" description="Helical" evidence="12">
    <location>
        <begin position="86"/>
        <end position="111"/>
    </location>
</feature>
<evidence type="ECO:0000313" key="13">
    <source>
        <dbReference type="EMBL" id="KAH7934942.1"/>
    </source>
</evidence>
<feature type="transmembrane region" description="Helical" evidence="12">
    <location>
        <begin position="216"/>
        <end position="237"/>
    </location>
</feature>
<dbReference type="PANTHER" id="PTHR42985:SF40">
    <property type="entry name" value="LD47995P-RELATED"/>
    <property type="match status" value="1"/>
</dbReference>
<dbReference type="InterPro" id="IPR038377">
    <property type="entry name" value="Na/Glc_symporter_sf"/>
</dbReference>
<dbReference type="VEuPathDB" id="VectorBase:RSAN_050333"/>
<dbReference type="InterPro" id="IPR001734">
    <property type="entry name" value="Na/solute_symporter"/>
</dbReference>
<dbReference type="PROSITE" id="PS50283">
    <property type="entry name" value="NA_SOLUT_SYMP_3"/>
    <property type="match status" value="1"/>
</dbReference>
<protein>
    <recommendedName>
        <fullName evidence="15">Sodium-dependent multivitamin transporter</fullName>
    </recommendedName>
</protein>
<dbReference type="Pfam" id="PF00474">
    <property type="entry name" value="SSF"/>
    <property type="match status" value="1"/>
</dbReference>
<dbReference type="GO" id="GO:0006814">
    <property type="term" value="P:sodium ion transport"/>
    <property type="evidence" value="ECO:0007669"/>
    <property type="project" value="UniProtKB-KW"/>
</dbReference>
<dbReference type="GO" id="GO:0015293">
    <property type="term" value="F:symporter activity"/>
    <property type="evidence" value="ECO:0007669"/>
    <property type="project" value="TreeGrafter"/>
</dbReference>
<keyword evidence="3" id="KW-0813">Transport</keyword>
<evidence type="ECO:0000313" key="14">
    <source>
        <dbReference type="Proteomes" id="UP000821837"/>
    </source>
</evidence>
<keyword evidence="14" id="KW-1185">Reference proteome</keyword>
<comment type="similarity">
    <text evidence="2 11">Belongs to the sodium:solute symporter (SSF) (TC 2.A.21) family.</text>
</comment>
<sequence>MSSASTALPTVPVYDYAIFLTLTALSLGTGLYLSLRRRGRGISTRDEAFLGSRSLHAIPLAMSMVATNVTAMGTIGWVAYFYQYGFHTYWCIPAFVPAGLLVVCFVLPVLYELRVTSIFEVTTEFDFTTDETVWAAFLGAFPVQLMRVGLDQVIAQRFLAARSLKQARIVALGGVILLAYCYTLHTLTGLAMVYWYRDCDPVLSGSITRYDQIVPYYINKSASSINGFLGLFLAGLVSASIR</sequence>
<dbReference type="AlphaFoldDB" id="A0A9D4PBM5"/>
<keyword evidence="8" id="KW-0406">Ion transport</keyword>
<name>A0A9D4PBM5_RHISA</name>
<evidence type="ECO:0000256" key="3">
    <source>
        <dbReference type="ARBA" id="ARBA00022448"/>
    </source>
</evidence>
<evidence type="ECO:0000256" key="6">
    <source>
        <dbReference type="ARBA" id="ARBA00022989"/>
    </source>
</evidence>
<dbReference type="EMBL" id="JABSTV010001255">
    <property type="protein sequence ID" value="KAH7934942.1"/>
    <property type="molecule type" value="Genomic_DNA"/>
</dbReference>
<evidence type="ECO:0000256" key="2">
    <source>
        <dbReference type="ARBA" id="ARBA00006434"/>
    </source>
</evidence>
<feature type="transmembrane region" description="Helical" evidence="12">
    <location>
        <begin position="169"/>
        <end position="196"/>
    </location>
</feature>
<evidence type="ECO:0000256" key="11">
    <source>
        <dbReference type="RuleBase" id="RU362091"/>
    </source>
</evidence>
<evidence type="ECO:0000256" key="5">
    <source>
        <dbReference type="ARBA" id="ARBA00022692"/>
    </source>
</evidence>
<evidence type="ECO:0000256" key="9">
    <source>
        <dbReference type="ARBA" id="ARBA00023136"/>
    </source>
</evidence>
<keyword evidence="4" id="KW-1003">Cell membrane</keyword>
<keyword evidence="6 12" id="KW-1133">Transmembrane helix</keyword>
<keyword evidence="9 12" id="KW-0472">Membrane</keyword>
<evidence type="ECO:0000256" key="12">
    <source>
        <dbReference type="SAM" id="Phobius"/>
    </source>
</evidence>
<dbReference type="InterPro" id="IPR051163">
    <property type="entry name" value="Sodium:Solute_Symporter_SSF"/>
</dbReference>
<proteinExistence type="inferred from homology"/>
<evidence type="ECO:0008006" key="15">
    <source>
        <dbReference type="Google" id="ProtNLM"/>
    </source>
</evidence>
<evidence type="ECO:0000256" key="4">
    <source>
        <dbReference type="ARBA" id="ARBA00022475"/>
    </source>
</evidence>
<evidence type="ECO:0000256" key="10">
    <source>
        <dbReference type="ARBA" id="ARBA00023201"/>
    </source>
</evidence>
<dbReference type="Gene3D" id="1.20.1730.10">
    <property type="entry name" value="Sodium/glucose cotransporter"/>
    <property type="match status" value="2"/>
</dbReference>
<feature type="transmembrane region" description="Helical" evidence="12">
    <location>
        <begin position="16"/>
        <end position="35"/>
    </location>
</feature>
<keyword evidence="7" id="KW-0915">Sodium</keyword>
<feature type="transmembrane region" description="Helical" evidence="12">
    <location>
        <begin position="55"/>
        <end position="80"/>
    </location>
</feature>
<dbReference type="PANTHER" id="PTHR42985">
    <property type="entry name" value="SODIUM-COUPLED MONOCARBOXYLATE TRANSPORTER"/>
    <property type="match status" value="1"/>
</dbReference>
<comment type="caution">
    <text evidence="13">The sequence shown here is derived from an EMBL/GenBank/DDBJ whole genome shotgun (WGS) entry which is preliminary data.</text>
</comment>
<reference evidence="13" key="1">
    <citation type="journal article" date="2020" name="Cell">
        <title>Large-Scale Comparative Analyses of Tick Genomes Elucidate Their Genetic Diversity and Vector Capacities.</title>
        <authorList>
            <consortium name="Tick Genome and Microbiome Consortium (TIGMIC)"/>
            <person name="Jia N."/>
            <person name="Wang J."/>
            <person name="Shi W."/>
            <person name="Du L."/>
            <person name="Sun Y."/>
            <person name="Zhan W."/>
            <person name="Jiang J.F."/>
            <person name="Wang Q."/>
            <person name="Zhang B."/>
            <person name="Ji P."/>
            <person name="Bell-Sakyi L."/>
            <person name="Cui X.M."/>
            <person name="Yuan T.T."/>
            <person name="Jiang B.G."/>
            <person name="Yang W.F."/>
            <person name="Lam T.T."/>
            <person name="Chang Q.C."/>
            <person name="Ding S.J."/>
            <person name="Wang X.J."/>
            <person name="Zhu J.G."/>
            <person name="Ruan X.D."/>
            <person name="Zhao L."/>
            <person name="Wei J.T."/>
            <person name="Ye R.Z."/>
            <person name="Que T.C."/>
            <person name="Du C.H."/>
            <person name="Zhou Y.H."/>
            <person name="Cheng J.X."/>
            <person name="Dai P.F."/>
            <person name="Guo W.B."/>
            <person name="Han X.H."/>
            <person name="Huang E.J."/>
            <person name="Li L.F."/>
            <person name="Wei W."/>
            <person name="Gao Y.C."/>
            <person name="Liu J.Z."/>
            <person name="Shao H.Z."/>
            <person name="Wang X."/>
            <person name="Wang C.C."/>
            <person name="Yang T.C."/>
            <person name="Huo Q.B."/>
            <person name="Li W."/>
            <person name="Chen H.Y."/>
            <person name="Chen S.E."/>
            <person name="Zhou L.G."/>
            <person name="Ni X.B."/>
            <person name="Tian J.H."/>
            <person name="Sheng Y."/>
            <person name="Liu T."/>
            <person name="Pan Y.S."/>
            <person name="Xia L.Y."/>
            <person name="Li J."/>
            <person name="Zhao F."/>
            <person name="Cao W.C."/>
        </authorList>
    </citation>
    <scope>NUCLEOTIDE SEQUENCE</scope>
    <source>
        <strain evidence="13">Rsan-2018</strain>
    </source>
</reference>
<evidence type="ECO:0000256" key="7">
    <source>
        <dbReference type="ARBA" id="ARBA00023053"/>
    </source>
</evidence>
<gene>
    <name evidence="13" type="ORF">HPB52_002434</name>
</gene>
<dbReference type="VEuPathDB" id="VectorBase:RSAN_042260"/>
<keyword evidence="5 12" id="KW-0812">Transmembrane</keyword>
<comment type="subcellular location">
    <subcellularLocation>
        <location evidence="1">Cell membrane</location>
        <topology evidence="1">Multi-pass membrane protein</topology>
    </subcellularLocation>
</comment>
<dbReference type="GO" id="GO:0005886">
    <property type="term" value="C:plasma membrane"/>
    <property type="evidence" value="ECO:0007669"/>
    <property type="project" value="UniProtKB-SubCell"/>
</dbReference>
<accession>A0A9D4PBM5</accession>
<keyword evidence="10" id="KW-0739">Sodium transport</keyword>
<evidence type="ECO:0000256" key="1">
    <source>
        <dbReference type="ARBA" id="ARBA00004651"/>
    </source>
</evidence>
<evidence type="ECO:0000256" key="8">
    <source>
        <dbReference type="ARBA" id="ARBA00023065"/>
    </source>
</evidence>